<dbReference type="SUPFAM" id="SSF117916">
    <property type="entry name" value="Fe-S cluster assembly (FSCA) domain-like"/>
    <property type="match status" value="1"/>
</dbReference>
<feature type="domain" description="MIP18 family-like" evidence="2">
    <location>
        <begin position="45"/>
        <end position="122"/>
    </location>
</feature>
<keyword evidence="4" id="KW-1185">Reference proteome</keyword>
<dbReference type="AlphaFoldDB" id="E6SHC1"/>
<dbReference type="InterPro" id="IPR034904">
    <property type="entry name" value="FSCA_dom_sf"/>
</dbReference>
<feature type="region of interest" description="Disordered" evidence="1">
    <location>
        <begin position="1"/>
        <end position="43"/>
    </location>
</feature>
<dbReference type="eggNOG" id="COG2151">
    <property type="taxonomic scope" value="Bacteria"/>
</dbReference>
<accession>E6SHC1</accession>
<gene>
    <name evidence="3" type="ordered locus">Tmar_0564</name>
</gene>
<dbReference type="Pfam" id="PF01883">
    <property type="entry name" value="FeS_assembly_P"/>
    <property type="match status" value="1"/>
</dbReference>
<proteinExistence type="predicted"/>
<dbReference type="Proteomes" id="UP000008915">
    <property type="component" value="Chromosome"/>
</dbReference>
<reference evidence="3 4" key="1">
    <citation type="journal article" date="2010" name="Stand. Genomic Sci.">
        <title>Complete genome sequence of Thermaerobacter marianensis type strain (7p75a).</title>
        <authorList>
            <person name="Han C."/>
            <person name="Gu W."/>
            <person name="Zhang X."/>
            <person name="Lapidus A."/>
            <person name="Nolan M."/>
            <person name="Copeland A."/>
            <person name="Lucas S."/>
            <person name="Del Rio T.G."/>
            <person name="Tice H."/>
            <person name="Cheng J.F."/>
            <person name="Tapia R."/>
            <person name="Goodwin L."/>
            <person name="Pitluck S."/>
            <person name="Pagani I."/>
            <person name="Ivanova N."/>
            <person name="Mavromatis K."/>
            <person name="Mikhailova N."/>
            <person name="Pati A."/>
            <person name="Chen A."/>
            <person name="Palaniappan K."/>
            <person name="Land M."/>
            <person name="Hauser L."/>
            <person name="Chang Y.J."/>
            <person name="Jeffries C.D."/>
            <person name="Schneider S."/>
            <person name="Rohde M."/>
            <person name="Goker M."/>
            <person name="Pukall R."/>
            <person name="Woyke T."/>
            <person name="Bristow J."/>
            <person name="Eisen J.A."/>
            <person name="Markowitz V."/>
            <person name="Hugenholtz P."/>
            <person name="Kyrpides N.C."/>
            <person name="Klenk H.P."/>
            <person name="Detter J.C."/>
        </authorList>
    </citation>
    <scope>NUCLEOTIDE SEQUENCE [LARGE SCALE GENOMIC DNA]</scope>
    <source>
        <strain evidence="4">ATCC 700841 / DSM 12885 / JCM 10246 / 7p75a</strain>
    </source>
</reference>
<dbReference type="HOGENOM" id="CLU_1609994_0_0_9"/>
<reference evidence="4" key="2">
    <citation type="journal article" date="2010" name="Stand. Genomic Sci.">
        <title>Complete genome sequence of Thermaerobacter marianensis type strain (7p75aT).</title>
        <authorList>
            <person name="Han C."/>
            <person name="Gu W."/>
            <person name="Zhang X."/>
            <person name="Lapidus A."/>
            <person name="Nolan M."/>
            <person name="Copeland A."/>
            <person name="Lucas S."/>
            <person name="Glavina Del Rio T."/>
            <person name="Tice H."/>
            <person name="Cheng J."/>
            <person name="Tapia R."/>
            <person name="Goodwin L."/>
            <person name="Pitluck S."/>
            <person name="Pagani I."/>
            <person name="Ivanova N."/>
            <person name="Mavromatis K."/>
            <person name="Mikhailova N."/>
            <person name="Pati A."/>
            <person name="Chen A."/>
            <person name="Palaniappan K."/>
            <person name="Land M."/>
            <person name="Hauser L."/>
            <person name="Chang Y."/>
            <person name="Jeffries C."/>
            <person name="Schneider S."/>
            <person name="Rohde M."/>
            <person name="Goker M."/>
            <person name="Pukall R."/>
            <person name="Woyke T."/>
            <person name="Bristow J."/>
            <person name="Eisen J."/>
            <person name="Markowitz V."/>
            <person name="Hugenholtz P."/>
            <person name="Kyrpides N."/>
            <person name="Klenk H."/>
            <person name="Detter J."/>
        </authorList>
    </citation>
    <scope>NUCLEOTIDE SEQUENCE [LARGE SCALE GENOMIC DNA]</scope>
    <source>
        <strain evidence="4">ATCC 700841 / DSM 12885 / JCM 10246 / 7p75a</strain>
    </source>
</reference>
<evidence type="ECO:0000259" key="2">
    <source>
        <dbReference type="Pfam" id="PF01883"/>
    </source>
</evidence>
<dbReference type="PANTHER" id="PTHR42831:SF1">
    <property type="entry name" value="FE-S PROTEIN MATURATION AUXILIARY FACTOR YITW"/>
    <property type="match status" value="1"/>
</dbReference>
<evidence type="ECO:0000256" key="1">
    <source>
        <dbReference type="SAM" id="MobiDB-lite"/>
    </source>
</evidence>
<dbReference type="PANTHER" id="PTHR42831">
    <property type="entry name" value="FE-S PROTEIN MATURATION AUXILIARY FACTOR YITW"/>
    <property type="match status" value="1"/>
</dbReference>
<dbReference type="RefSeq" id="WP_013494990.1">
    <property type="nucleotide sequence ID" value="NC_014831.1"/>
</dbReference>
<dbReference type="InterPro" id="IPR052339">
    <property type="entry name" value="Fe-S_Maturation_MIP18"/>
</dbReference>
<feature type="region of interest" description="Disordered" evidence="1">
    <location>
        <begin position="142"/>
        <end position="165"/>
    </location>
</feature>
<dbReference type="InterPro" id="IPR002744">
    <property type="entry name" value="MIP18-like"/>
</dbReference>
<evidence type="ECO:0000313" key="4">
    <source>
        <dbReference type="Proteomes" id="UP000008915"/>
    </source>
</evidence>
<dbReference type="OrthoDB" id="9805360at2"/>
<sequence>MLSEGGATSCRTPAPSPLAGAGAETHPRRHERSGRAEEGVPPEWEERVRQALASVTDPCCKDLGLSVVDMGLLEGLRRTEDGLELRVVLTTGWCPFTAYLFDEMRDAVEKAIPEAGRVRVQVDWGKAWTTDRLSPRASKELLFLPPPQSARKGQQFVPPRERAGG</sequence>
<dbReference type="STRING" id="644966.Tmar_0564"/>
<organism evidence="3 4">
    <name type="scientific">Thermaerobacter marianensis (strain ATCC 700841 / DSM 12885 / JCM 10246 / 7p75a)</name>
    <dbReference type="NCBI Taxonomy" id="644966"/>
    <lineage>
        <taxon>Bacteria</taxon>
        <taxon>Bacillati</taxon>
        <taxon>Bacillota</taxon>
        <taxon>Clostridia</taxon>
        <taxon>Eubacteriales</taxon>
        <taxon>Clostridiales Family XVII. Incertae Sedis</taxon>
        <taxon>Thermaerobacter</taxon>
    </lineage>
</organism>
<dbReference type="KEGG" id="tmr:Tmar_0564"/>
<evidence type="ECO:0000313" key="3">
    <source>
        <dbReference type="EMBL" id="ADU50685.1"/>
    </source>
</evidence>
<name>E6SHC1_THEM7</name>
<dbReference type="Gene3D" id="3.30.300.130">
    <property type="entry name" value="Fe-S cluster assembly (FSCA)"/>
    <property type="match status" value="1"/>
</dbReference>
<protein>
    <recommendedName>
        <fullName evidence="2">MIP18 family-like domain-containing protein</fullName>
    </recommendedName>
</protein>
<feature type="compositionally biased region" description="Basic and acidic residues" evidence="1">
    <location>
        <begin position="33"/>
        <end position="43"/>
    </location>
</feature>
<dbReference type="EMBL" id="CP002344">
    <property type="protein sequence ID" value="ADU50685.1"/>
    <property type="molecule type" value="Genomic_DNA"/>
</dbReference>